<organism evidence="1 2">
    <name type="scientific">Ravibacter arvi</name>
    <dbReference type="NCBI Taxonomy" id="2051041"/>
    <lineage>
        <taxon>Bacteria</taxon>
        <taxon>Pseudomonadati</taxon>
        <taxon>Bacteroidota</taxon>
        <taxon>Cytophagia</taxon>
        <taxon>Cytophagales</taxon>
        <taxon>Spirosomataceae</taxon>
        <taxon>Ravibacter</taxon>
    </lineage>
</organism>
<dbReference type="RefSeq" id="WP_345026810.1">
    <property type="nucleotide sequence ID" value="NZ_BAABEY010000010.1"/>
</dbReference>
<comment type="caution">
    <text evidence="1">The sequence shown here is derived from an EMBL/GenBank/DDBJ whole genome shotgun (WGS) entry which is preliminary data.</text>
</comment>
<evidence type="ECO:0000313" key="1">
    <source>
        <dbReference type="EMBL" id="GAA4434021.1"/>
    </source>
</evidence>
<evidence type="ECO:0000313" key="2">
    <source>
        <dbReference type="Proteomes" id="UP001501508"/>
    </source>
</evidence>
<sequence>MKRNLLVVLVLGSLFTNCSEVKPKEQAAVIGNYDGTECGWCGGTFVWTDSTTWYRAEIPSEFRGEGKKVWIRFTNKENPGGKAGRWINITAIRER</sequence>
<name>A0ABP8LRS1_9BACT</name>
<proteinExistence type="predicted"/>
<dbReference type="EMBL" id="BAABEY010000010">
    <property type="protein sequence ID" value="GAA4434021.1"/>
    <property type="molecule type" value="Genomic_DNA"/>
</dbReference>
<reference evidence="2" key="1">
    <citation type="journal article" date="2019" name="Int. J. Syst. Evol. Microbiol.">
        <title>The Global Catalogue of Microorganisms (GCM) 10K type strain sequencing project: providing services to taxonomists for standard genome sequencing and annotation.</title>
        <authorList>
            <consortium name="The Broad Institute Genomics Platform"/>
            <consortium name="The Broad Institute Genome Sequencing Center for Infectious Disease"/>
            <person name="Wu L."/>
            <person name="Ma J."/>
        </authorList>
    </citation>
    <scope>NUCLEOTIDE SEQUENCE [LARGE SCALE GENOMIC DNA]</scope>
    <source>
        <strain evidence="2">JCM 31920</strain>
    </source>
</reference>
<dbReference type="Proteomes" id="UP001501508">
    <property type="component" value="Unassembled WGS sequence"/>
</dbReference>
<keyword evidence="2" id="KW-1185">Reference proteome</keyword>
<gene>
    <name evidence="1" type="ORF">GCM10023091_08380</name>
</gene>
<accession>A0ABP8LRS1</accession>
<protein>
    <submittedName>
        <fullName evidence="1">Uncharacterized protein</fullName>
    </submittedName>
</protein>